<accession>W8S341</accession>
<evidence type="ECO:0000313" key="1">
    <source>
        <dbReference type="EMBL" id="AHM04622.1"/>
    </source>
</evidence>
<evidence type="ECO:0000313" key="2">
    <source>
        <dbReference type="Proteomes" id="UP000019593"/>
    </source>
</evidence>
<name>W8S341_9RHOB</name>
<sequence length="37" mass="3973">MARLSVRHVCLLKSCAQLIPFALFVQASQLARAGCAV</sequence>
<protein>
    <submittedName>
        <fullName evidence="1">Uncharacterized protein</fullName>
    </submittedName>
</protein>
<gene>
    <name evidence="1" type="ORF">roselon_02286</name>
</gene>
<keyword evidence="2" id="KW-1185">Reference proteome</keyword>
<dbReference type="AlphaFoldDB" id="W8S341"/>
<dbReference type="HOGENOM" id="CLU_3348157_0_0_5"/>
<dbReference type="KEGG" id="red:roselon_02286"/>
<proteinExistence type="predicted"/>
<organism evidence="1 2">
    <name type="scientific">Roseicyclus elongatus DSM 19469</name>
    <dbReference type="NCBI Taxonomy" id="1294273"/>
    <lineage>
        <taxon>Bacteria</taxon>
        <taxon>Pseudomonadati</taxon>
        <taxon>Pseudomonadota</taxon>
        <taxon>Alphaproteobacteria</taxon>
        <taxon>Rhodobacterales</taxon>
        <taxon>Roseobacteraceae</taxon>
        <taxon>Roseicyclus</taxon>
    </lineage>
</organism>
<reference evidence="1 2" key="1">
    <citation type="submission" date="2013-03" db="EMBL/GenBank/DDBJ databases">
        <authorList>
            <person name="Fiebig A."/>
            <person name="Goeker M."/>
            <person name="Klenk H.-P.P."/>
        </authorList>
    </citation>
    <scope>NUCLEOTIDE SEQUENCE [LARGE SCALE GENOMIC DNA]</scope>
    <source>
        <strain evidence="2">DSM 19469</strain>
    </source>
</reference>
<dbReference type="EMBL" id="CP004372">
    <property type="protein sequence ID" value="AHM04622.1"/>
    <property type="molecule type" value="Genomic_DNA"/>
</dbReference>
<dbReference type="Proteomes" id="UP000019593">
    <property type="component" value="Chromosome"/>
</dbReference>